<dbReference type="Pfam" id="PF04439">
    <property type="entry name" value="Adenyl_transf"/>
    <property type="match status" value="1"/>
</dbReference>
<sequence>MADIDTIIDRAEKDPNIVAIGTEGSGNDPAQAPDKWTDLDVTLFASDPAQVDAEAWVKALGEPRLVQHLHDTHLFGPGTGAWESWLTRYQGTRRIDWKIAPAADEAAYLAADHLNTIIWRQGQGRVSPRATDASSHFLTVPTQADYEATLNEIFWIAGNVIKGLSRNNLLYANEQFNAHLRPQVLKLYAYRETLAQDGHFDPGVNFKNVWSKLASYEQNQLAATYDQSSRAATLASLKNCVVIVESVVDEFNDDQTLLRPAWIGPADAQVTSWFFDLTAPLNAEKKAQEAAAAKQKEEIAKRHAAKRAAYYEGEQQR</sequence>
<comment type="caution">
    <text evidence="1">The sequence shown here is derived from an EMBL/GenBank/DDBJ whole genome shotgun (WGS) entry which is preliminary data.</text>
</comment>
<keyword evidence="2" id="KW-1185">Reference proteome</keyword>
<dbReference type="PATRIC" id="fig|1423730.4.peg.1543"/>
<organism evidence="1 2">
    <name type="scientific">Lacticaseibacillus camelliae DSM 22697 = JCM 13995</name>
    <dbReference type="NCBI Taxonomy" id="1423730"/>
    <lineage>
        <taxon>Bacteria</taxon>
        <taxon>Bacillati</taxon>
        <taxon>Bacillota</taxon>
        <taxon>Bacilli</taxon>
        <taxon>Lactobacillales</taxon>
        <taxon>Lactobacillaceae</taxon>
        <taxon>Lacticaseibacillus</taxon>
    </lineage>
</organism>
<dbReference type="Gene3D" id="1.20.120.330">
    <property type="entry name" value="Nucleotidyltransferases domain 2"/>
    <property type="match status" value="1"/>
</dbReference>
<dbReference type="RefSeq" id="WP_082623115.1">
    <property type="nucleotide sequence ID" value="NZ_AYZJ01000028.1"/>
</dbReference>
<name>A0A0R2F3Y9_9LACO</name>
<proteinExistence type="predicted"/>
<evidence type="ECO:0000313" key="2">
    <source>
        <dbReference type="Proteomes" id="UP000050865"/>
    </source>
</evidence>
<dbReference type="SUPFAM" id="SSF81631">
    <property type="entry name" value="PAP/OAS1 substrate-binding domain"/>
    <property type="match status" value="1"/>
</dbReference>
<reference evidence="1 2" key="1">
    <citation type="journal article" date="2015" name="Genome Announc.">
        <title>Expanding the biotechnology potential of lactobacilli through comparative genomics of 213 strains and associated genera.</title>
        <authorList>
            <person name="Sun Z."/>
            <person name="Harris H.M."/>
            <person name="McCann A."/>
            <person name="Guo C."/>
            <person name="Argimon S."/>
            <person name="Zhang W."/>
            <person name="Yang X."/>
            <person name="Jeffery I.B."/>
            <person name="Cooney J.C."/>
            <person name="Kagawa T.F."/>
            <person name="Liu W."/>
            <person name="Song Y."/>
            <person name="Salvetti E."/>
            <person name="Wrobel A."/>
            <person name="Rasinkangas P."/>
            <person name="Parkhill J."/>
            <person name="Rea M.C."/>
            <person name="O'Sullivan O."/>
            <person name="Ritari J."/>
            <person name="Douillard F.P."/>
            <person name="Paul Ross R."/>
            <person name="Yang R."/>
            <person name="Briner A.E."/>
            <person name="Felis G.E."/>
            <person name="de Vos W.M."/>
            <person name="Barrangou R."/>
            <person name="Klaenhammer T.R."/>
            <person name="Caufield P.W."/>
            <person name="Cui Y."/>
            <person name="Zhang H."/>
            <person name="O'Toole P.W."/>
        </authorList>
    </citation>
    <scope>NUCLEOTIDE SEQUENCE [LARGE SCALE GENOMIC DNA]</scope>
    <source>
        <strain evidence="1 2">DSM 22697</strain>
    </source>
</reference>
<dbReference type="EMBL" id="AYZJ01000028">
    <property type="protein sequence ID" value="KRN23273.1"/>
    <property type="molecule type" value="Genomic_DNA"/>
</dbReference>
<protein>
    <recommendedName>
        <fullName evidence="3">Aminoglycoside 6-adenylyltransferase</fullName>
    </recommendedName>
</protein>
<gene>
    <name evidence="1" type="ORF">FC75_GL001471</name>
</gene>
<dbReference type="SUPFAM" id="SSF81301">
    <property type="entry name" value="Nucleotidyltransferase"/>
    <property type="match status" value="1"/>
</dbReference>
<accession>A0A0R2F3Y9</accession>
<dbReference type="Gene3D" id="3.30.460.10">
    <property type="entry name" value="Beta Polymerase, domain 2"/>
    <property type="match status" value="1"/>
</dbReference>
<dbReference type="Proteomes" id="UP000050865">
    <property type="component" value="Unassembled WGS sequence"/>
</dbReference>
<evidence type="ECO:0008006" key="3">
    <source>
        <dbReference type="Google" id="ProtNLM"/>
    </source>
</evidence>
<evidence type="ECO:0000313" key="1">
    <source>
        <dbReference type="EMBL" id="KRN23273.1"/>
    </source>
</evidence>
<dbReference type="InterPro" id="IPR007530">
    <property type="entry name" value="Aminoglycoside_adenylylTfrase"/>
</dbReference>
<dbReference type="STRING" id="1423730.FC75_GL001471"/>
<dbReference type="AlphaFoldDB" id="A0A0R2F3Y9"/>
<dbReference type="InterPro" id="IPR043519">
    <property type="entry name" value="NT_sf"/>
</dbReference>